<protein>
    <submittedName>
        <fullName evidence="1">Uncharacterized protein</fullName>
    </submittedName>
</protein>
<organism evidence="1">
    <name type="scientific">Anguilla anguilla</name>
    <name type="common">European freshwater eel</name>
    <name type="synonym">Muraena anguilla</name>
    <dbReference type="NCBI Taxonomy" id="7936"/>
    <lineage>
        <taxon>Eukaryota</taxon>
        <taxon>Metazoa</taxon>
        <taxon>Chordata</taxon>
        <taxon>Craniata</taxon>
        <taxon>Vertebrata</taxon>
        <taxon>Euteleostomi</taxon>
        <taxon>Actinopterygii</taxon>
        <taxon>Neopterygii</taxon>
        <taxon>Teleostei</taxon>
        <taxon>Anguilliformes</taxon>
        <taxon>Anguillidae</taxon>
        <taxon>Anguilla</taxon>
    </lineage>
</organism>
<reference evidence="1" key="1">
    <citation type="submission" date="2014-11" db="EMBL/GenBank/DDBJ databases">
        <authorList>
            <person name="Amaro Gonzalez C."/>
        </authorList>
    </citation>
    <scope>NUCLEOTIDE SEQUENCE</scope>
</reference>
<accession>A0A0E9UCG1</accession>
<name>A0A0E9UCG1_ANGAN</name>
<dbReference type="EMBL" id="GBXM01045013">
    <property type="protein sequence ID" value="JAH63564.1"/>
    <property type="molecule type" value="Transcribed_RNA"/>
</dbReference>
<proteinExistence type="predicted"/>
<reference evidence="1" key="2">
    <citation type="journal article" date="2015" name="Fish Shellfish Immunol.">
        <title>Early steps in the European eel (Anguilla anguilla)-Vibrio vulnificus interaction in the gills: Role of the RtxA13 toxin.</title>
        <authorList>
            <person name="Callol A."/>
            <person name="Pajuelo D."/>
            <person name="Ebbesson L."/>
            <person name="Teles M."/>
            <person name="MacKenzie S."/>
            <person name="Amaro C."/>
        </authorList>
    </citation>
    <scope>NUCLEOTIDE SEQUENCE</scope>
</reference>
<evidence type="ECO:0000313" key="1">
    <source>
        <dbReference type="EMBL" id="JAH63564.1"/>
    </source>
</evidence>
<sequence>MDQTELKAA</sequence>